<dbReference type="GO" id="GO:0003700">
    <property type="term" value="F:DNA-binding transcription factor activity"/>
    <property type="evidence" value="ECO:0007669"/>
    <property type="project" value="InterPro"/>
</dbReference>
<dbReference type="AlphaFoldDB" id="A0AA40V8P9"/>
<accession>A0AA40V8P9</accession>
<dbReference type="InterPro" id="IPR036390">
    <property type="entry name" value="WH_DNA-bd_sf"/>
</dbReference>
<dbReference type="EMBL" id="JACJIB010000001">
    <property type="protein sequence ID" value="MBA8911459.1"/>
    <property type="molecule type" value="Genomic_DNA"/>
</dbReference>
<evidence type="ECO:0000256" key="4">
    <source>
        <dbReference type="ARBA" id="ARBA00023163"/>
    </source>
</evidence>
<dbReference type="Gene3D" id="1.10.10.10">
    <property type="entry name" value="Winged helix-like DNA-binding domain superfamily/Winged helix DNA-binding domain"/>
    <property type="match status" value="1"/>
</dbReference>
<keyword evidence="4" id="KW-0804">Transcription</keyword>
<name>A0AA40V8P9_9HYPH</name>
<dbReference type="Proteomes" id="UP000543554">
    <property type="component" value="Unassembled WGS sequence"/>
</dbReference>
<dbReference type="RefSeq" id="WP_012454017.1">
    <property type="nucleotide sequence ID" value="NZ_BPRF01000028.1"/>
</dbReference>
<dbReference type="FunFam" id="1.10.10.10:FF:000001">
    <property type="entry name" value="LysR family transcriptional regulator"/>
    <property type="match status" value="1"/>
</dbReference>
<sequence>MAKLPDFEAWAVFAVVADALSFARAAEELGLSKATVSKAVARLETRLGARLFHRTSRRLALTEAGRLAREDAAGLLAAGEAAEARALDANGVPRGRVRLAAPMSFGVAHLAPVLPEFLAAHREVSVDLHLSDALVDLVGGGFDLGLRIAALPDSSLRVRRLCGVRRSLVATPAYLERYGAPQHPEDLKSRACLGYAYLPTPDRWPFTNAAGETVAIIPEGPLRANNADALAPALRAGLGLAVQPDFTIWEDLKSGRLERVMPDWQPPPIALNLVMPPGLPRPARVSALIAFLERAFSTAPWAQEEVSPPIDVR</sequence>
<reference evidence="6 7" key="1">
    <citation type="submission" date="2020-08" db="EMBL/GenBank/DDBJ databases">
        <title>Genomic Encyclopedia of Type Strains, Phase IV (KMG-IV): sequencing the most valuable type-strain genomes for metagenomic binning, comparative biology and taxonomic classification.</title>
        <authorList>
            <person name="Goeker M."/>
        </authorList>
    </citation>
    <scope>NUCLEOTIDE SEQUENCE [LARGE SCALE GENOMIC DNA]</scope>
    <source>
        <strain evidence="6 7">DSM 11490</strain>
    </source>
</reference>
<evidence type="ECO:0000259" key="5">
    <source>
        <dbReference type="PROSITE" id="PS50931"/>
    </source>
</evidence>
<dbReference type="PANTHER" id="PTHR30537">
    <property type="entry name" value="HTH-TYPE TRANSCRIPTIONAL REGULATOR"/>
    <property type="match status" value="1"/>
</dbReference>
<keyword evidence="2" id="KW-0805">Transcription regulation</keyword>
<dbReference type="PANTHER" id="PTHR30537:SF5">
    <property type="entry name" value="HTH-TYPE TRANSCRIPTIONAL ACTIVATOR TTDR-RELATED"/>
    <property type="match status" value="1"/>
</dbReference>
<evidence type="ECO:0000256" key="2">
    <source>
        <dbReference type="ARBA" id="ARBA00023015"/>
    </source>
</evidence>
<dbReference type="GO" id="GO:0043565">
    <property type="term" value="F:sequence-specific DNA binding"/>
    <property type="evidence" value="ECO:0007669"/>
    <property type="project" value="TreeGrafter"/>
</dbReference>
<dbReference type="InterPro" id="IPR000847">
    <property type="entry name" value="LysR_HTH_N"/>
</dbReference>
<organism evidence="6 7">
    <name type="scientific">Methylorubrum thiocyanatum</name>
    <dbReference type="NCBI Taxonomy" id="47958"/>
    <lineage>
        <taxon>Bacteria</taxon>
        <taxon>Pseudomonadati</taxon>
        <taxon>Pseudomonadota</taxon>
        <taxon>Alphaproteobacteria</taxon>
        <taxon>Hyphomicrobiales</taxon>
        <taxon>Methylobacteriaceae</taxon>
        <taxon>Methylorubrum</taxon>
    </lineage>
</organism>
<feature type="domain" description="HTH lysR-type" evidence="5">
    <location>
        <begin position="5"/>
        <end position="62"/>
    </location>
</feature>
<dbReference type="PRINTS" id="PR00039">
    <property type="entry name" value="HTHLYSR"/>
</dbReference>
<evidence type="ECO:0000256" key="3">
    <source>
        <dbReference type="ARBA" id="ARBA00023125"/>
    </source>
</evidence>
<evidence type="ECO:0000313" key="6">
    <source>
        <dbReference type="EMBL" id="MBA8911459.1"/>
    </source>
</evidence>
<dbReference type="PROSITE" id="PS50931">
    <property type="entry name" value="HTH_LYSR"/>
    <property type="match status" value="1"/>
</dbReference>
<evidence type="ECO:0000313" key="7">
    <source>
        <dbReference type="Proteomes" id="UP000543554"/>
    </source>
</evidence>
<keyword evidence="7" id="KW-1185">Reference proteome</keyword>
<dbReference type="Pfam" id="PF00126">
    <property type="entry name" value="HTH_1"/>
    <property type="match status" value="1"/>
</dbReference>
<dbReference type="InterPro" id="IPR005119">
    <property type="entry name" value="LysR_subst-bd"/>
</dbReference>
<dbReference type="SUPFAM" id="SSF46785">
    <property type="entry name" value="Winged helix' DNA-binding domain"/>
    <property type="match status" value="1"/>
</dbReference>
<dbReference type="Gene3D" id="3.40.190.290">
    <property type="match status" value="1"/>
</dbReference>
<proteinExistence type="inferred from homology"/>
<dbReference type="InterPro" id="IPR058163">
    <property type="entry name" value="LysR-type_TF_proteobact-type"/>
</dbReference>
<comment type="caution">
    <text evidence="6">The sequence shown here is derived from an EMBL/GenBank/DDBJ whole genome shotgun (WGS) entry which is preliminary data.</text>
</comment>
<comment type="similarity">
    <text evidence="1">Belongs to the LysR transcriptional regulatory family.</text>
</comment>
<dbReference type="Pfam" id="PF03466">
    <property type="entry name" value="LysR_substrate"/>
    <property type="match status" value="1"/>
</dbReference>
<evidence type="ECO:0000256" key="1">
    <source>
        <dbReference type="ARBA" id="ARBA00009437"/>
    </source>
</evidence>
<gene>
    <name evidence="6" type="ORF">HNR51_000521</name>
</gene>
<dbReference type="CDD" id="cd08422">
    <property type="entry name" value="PBP2_CrgA_like"/>
    <property type="match status" value="1"/>
</dbReference>
<dbReference type="InterPro" id="IPR036388">
    <property type="entry name" value="WH-like_DNA-bd_sf"/>
</dbReference>
<dbReference type="SUPFAM" id="SSF53850">
    <property type="entry name" value="Periplasmic binding protein-like II"/>
    <property type="match status" value="1"/>
</dbReference>
<keyword evidence="3 6" id="KW-0238">DNA-binding</keyword>
<dbReference type="GO" id="GO:0006351">
    <property type="term" value="P:DNA-templated transcription"/>
    <property type="evidence" value="ECO:0007669"/>
    <property type="project" value="TreeGrafter"/>
</dbReference>
<protein>
    <submittedName>
        <fullName evidence="6">DNA-binding transcriptional LysR family regulator</fullName>
    </submittedName>
</protein>